<comment type="caution">
    <text evidence="4">The sequence shown here is derived from an EMBL/GenBank/DDBJ whole genome shotgun (WGS) entry which is preliminary data.</text>
</comment>
<dbReference type="Pfam" id="PF00128">
    <property type="entry name" value="Alpha-amylase"/>
    <property type="match status" value="1"/>
</dbReference>
<dbReference type="RefSeq" id="WP_075713864.1">
    <property type="nucleotide sequence ID" value="NZ_MJIE01000001.1"/>
</dbReference>
<dbReference type="Gene3D" id="3.20.20.80">
    <property type="entry name" value="Glycosidases"/>
    <property type="match status" value="1"/>
</dbReference>
<name>A0A1Q9JJM3_9FIRM</name>
<proteinExistence type="predicted"/>
<dbReference type="GO" id="GO:0016798">
    <property type="term" value="F:hydrolase activity, acting on glycosyl bonds"/>
    <property type="evidence" value="ECO:0007669"/>
    <property type="project" value="UniProtKB-KW"/>
</dbReference>
<dbReference type="CDD" id="cd11353">
    <property type="entry name" value="AmyAc_euk_bac_CMD_like"/>
    <property type="match status" value="1"/>
</dbReference>
<evidence type="ECO:0000256" key="2">
    <source>
        <dbReference type="ARBA" id="ARBA00023295"/>
    </source>
</evidence>
<keyword evidence="5" id="KW-1185">Reference proteome</keyword>
<dbReference type="PANTHER" id="PTHR10357">
    <property type="entry name" value="ALPHA-AMYLASE FAMILY MEMBER"/>
    <property type="match status" value="1"/>
</dbReference>
<dbReference type="InterPro" id="IPR017853">
    <property type="entry name" value="GH"/>
</dbReference>
<dbReference type="InterPro" id="IPR006047">
    <property type="entry name" value="GH13_cat_dom"/>
</dbReference>
<reference evidence="4 5" key="1">
    <citation type="journal article" date="2016" name="Appl. Environ. Microbiol.">
        <title>Function and Phylogeny of Bacterial Butyryl Coenzyme A:Acetate Transferases and Their Diversity in the Proximal Colon of Swine.</title>
        <authorList>
            <person name="Trachsel J."/>
            <person name="Bayles D.O."/>
            <person name="Looft T."/>
            <person name="Levine U.Y."/>
            <person name="Allen H.K."/>
        </authorList>
    </citation>
    <scope>NUCLEOTIDE SEQUENCE [LARGE SCALE GENOMIC DNA]</scope>
    <source>
        <strain evidence="4 5">68-3-10</strain>
    </source>
</reference>
<evidence type="ECO:0000313" key="4">
    <source>
        <dbReference type="EMBL" id="OLR56337.1"/>
    </source>
</evidence>
<organism evidence="4 5">
    <name type="scientific">Hornefia porci</name>
    <dbReference type="NCBI Taxonomy" id="2652292"/>
    <lineage>
        <taxon>Bacteria</taxon>
        <taxon>Bacillati</taxon>
        <taxon>Bacillota</taxon>
        <taxon>Clostridia</taxon>
        <taxon>Peptostreptococcales</taxon>
        <taxon>Anaerovoracaceae</taxon>
        <taxon>Hornefia</taxon>
    </lineage>
</organism>
<dbReference type="OrthoDB" id="9805159at2"/>
<protein>
    <submittedName>
        <fullName evidence="4">Maltodextrin glucosidase</fullName>
    </submittedName>
</protein>
<evidence type="ECO:0000259" key="3">
    <source>
        <dbReference type="SMART" id="SM00642"/>
    </source>
</evidence>
<feature type="domain" description="Glycosyl hydrolase family 13 catalytic" evidence="3">
    <location>
        <begin position="10"/>
        <end position="364"/>
    </location>
</feature>
<evidence type="ECO:0000313" key="5">
    <source>
        <dbReference type="Proteomes" id="UP000187404"/>
    </source>
</evidence>
<dbReference type="SUPFAM" id="SSF51011">
    <property type="entry name" value="Glycosyl hydrolase domain"/>
    <property type="match status" value="1"/>
</dbReference>
<dbReference type="GO" id="GO:0005975">
    <property type="term" value="P:carbohydrate metabolic process"/>
    <property type="evidence" value="ECO:0007669"/>
    <property type="project" value="InterPro"/>
</dbReference>
<keyword evidence="2" id="KW-0326">Glycosidase</keyword>
<dbReference type="SMART" id="SM00642">
    <property type="entry name" value="Aamy"/>
    <property type="match status" value="1"/>
</dbReference>
<dbReference type="EMBL" id="MJIE01000001">
    <property type="protein sequence ID" value="OLR56337.1"/>
    <property type="molecule type" value="Genomic_DNA"/>
</dbReference>
<accession>A0A1Q9JJM3</accession>
<evidence type="ECO:0000256" key="1">
    <source>
        <dbReference type="ARBA" id="ARBA00022801"/>
    </source>
</evidence>
<dbReference type="Proteomes" id="UP000187404">
    <property type="component" value="Unassembled WGS sequence"/>
</dbReference>
<dbReference type="PANTHER" id="PTHR10357:SF210">
    <property type="entry name" value="MALTODEXTRIN GLUCOSIDASE"/>
    <property type="match status" value="1"/>
</dbReference>
<dbReference type="STRING" id="1261640.BHK98_09815"/>
<gene>
    <name evidence="4" type="ORF">BHK98_09815</name>
</gene>
<sequence>MWINESSLYQIYPLGFCGAPQENDGNTVPRIRKVTEWSGYLQALGIDTVLFNPVFESDSHGYDTRDFRRLDCRLGTNEDFRAVTDDLHAHGIRVLLDGVFNHVGRGFWAFRDVREHRQDSPYKDWFYIDFGGDSNYGDGFWYEGWEGHFELVRLNLQNPEVRDYLTDSIRFWVEAFDIDGLRLDVAYCLDENFLRHLHWFVREPLREVLANKTDPDFPLIGEILFGDYRRIVNGDMLDSCTNYECYKGLYSSFNSGNMFEIAHSLNRQFGPEDWCLYRGMHMVSFLDNHDVNRIASTLINPSHLKPAYGLMTGMPGIPCIYYSSEWGAAGVRHDDSDADLRPCFSAPRSDDETVRFVTRLLTLRHSQEAHPLCFGDYRNVVITGLQLVFARTDGQGQIYVCINAADSPFTAGSDELRGNFRELISGQDLALDGSVEIPGYGVLWLRRMD</sequence>
<dbReference type="SUPFAM" id="SSF51445">
    <property type="entry name" value="(Trans)glycosidases"/>
    <property type="match status" value="1"/>
</dbReference>
<dbReference type="AlphaFoldDB" id="A0A1Q9JJM3"/>
<keyword evidence="1" id="KW-0378">Hydrolase</keyword>